<keyword evidence="3 6" id="KW-1140">T=1 icosahedral capsid protein</keyword>
<dbReference type="Pfam" id="PF02956">
    <property type="entry name" value="TT_ORF1"/>
    <property type="match status" value="1"/>
</dbReference>
<protein>
    <recommendedName>
        <fullName evidence="6">Capsid protein</fullName>
    </recommendedName>
</protein>
<keyword evidence="4 6" id="KW-0167">Capsid protein</keyword>
<comment type="similarity">
    <text evidence="2 6">Belongs to the anelloviridae capsid protein family.</text>
</comment>
<proteinExistence type="inferred from homology"/>
<organism evidence="7">
    <name type="scientific">Anelloviridae sp</name>
    <dbReference type="NCBI Taxonomy" id="2055263"/>
    <lineage>
        <taxon>Viruses</taxon>
        <taxon>Monodnaviria</taxon>
        <taxon>Shotokuvirae</taxon>
        <taxon>Commensaviricota</taxon>
        <taxon>Cardeaviricetes</taxon>
        <taxon>Sanitavirales</taxon>
        <taxon>Anelloviridae</taxon>
    </lineage>
</organism>
<evidence type="ECO:0000256" key="5">
    <source>
        <dbReference type="ARBA" id="ARBA00022844"/>
    </source>
</evidence>
<keyword evidence="5 6" id="KW-0946">Virion</keyword>
<evidence type="ECO:0000256" key="6">
    <source>
        <dbReference type="RuleBase" id="RU361230"/>
    </source>
</evidence>
<sequence>MMKNRNEFNPVQRYFADPTGTLQMGGWAIGNFSLYNMYTEHQAYRNRWSYSNCGFDLARYSGTTLYFEQHFDIDYMVFIDPEYETIKAFAHQATFHPLSLITHPQTIMVKSRARAGPRRARKVWVPRPSWWDSGWDFSKNIANKGIFSYFICMVDLDWPMMQKIGRSESDMDNQNVSWWKDKNLGWKAKFDKYVTDCVSTPYKDKNHTMTQDDLDVCGWGPFFLRPGTSYLNQNRQLLMFYKSVWHWGGRNMLLKKVCDPSKDLHN</sequence>
<name>A0A2H4R0K1_9VIRU</name>
<evidence type="ECO:0000256" key="4">
    <source>
        <dbReference type="ARBA" id="ARBA00022561"/>
    </source>
</evidence>
<comment type="function">
    <text evidence="6">Self-assembles to form an icosahedral capsid.</text>
</comment>
<evidence type="ECO:0000256" key="2">
    <source>
        <dbReference type="ARBA" id="ARBA00006131"/>
    </source>
</evidence>
<reference evidence="7" key="1">
    <citation type="journal article" date="2018" name="Emerg. Microbes Infect.">
        <title>Biodiversity of rodent anelloviruses in China.</title>
        <authorList>
            <person name="Du J."/>
            <person name="Li Y."/>
            <person name="Lu L."/>
            <person name="Zheng D."/>
            <person name="Liu B."/>
            <person name="Yang L."/>
            <person name="Su H."/>
            <person name="Dong J."/>
            <person name="Sun L."/>
            <person name="Zhu Y."/>
            <person name="Yang J."/>
            <person name="Yang F."/>
            <person name="Zhang X."/>
            <person name="Liu Q."/>
            <person name="Wu Z."/>
            <person name="Jin Q."/>
        </authorList>
    </citation>
    <scope>NUCLEOTIDE SEQUENCE</scope>
    <source>
        <strain evidence="7">RtCl-AneV/GuiZ2016</strain>
    </source>
</reference>
<evidence type="ECO:0000256" key="1">
    <source>
        <dbReference type="ARBA" id="ARBA00004328"/>
    </source>
</evidence>
<evidence type="ECO:0000313" key="7">
    <source>
        <dbReference type="EMBL" id="ATY37438.1"/>
    </source>
</evidence>
<accession>A0A2H4R0K1</accession>
<dbReference type="GO" id="GO:0039615">
    <property type="term" value="C:T=1 icosahedral viral capsid"/>
    <property type="evidence" value="ECO:0007669"/>
    <property type="project" value="UniProtKB-UniRule"/>
</dbReference>
<dbReference type="EMBL" id="MF684747">
    <property type="protein sequence ID" value="ATY37438.1"/>
    <property type="molecule type" value="Genomic_DNA"/>
</dbReference>
<comment type="subcellular location">
    <subcellularLocation>
        <location evidence="1 6">Virion</location>
    </subcellularLocation>
</comment>
<dbReference type="InterPro" id="IPR004219">
    <property type="entry name" value="TTvirus_Unk"/>
</dbReference>
<evidence type="ECO:0000256" key="3">
    <source>
        <dbReference type="ARBA" id="ARBA00022431"/>
    </source>
</evidence>